<organism evidence="3 4">
    <name type="scientific">Candidatus Korobacter versatilis</name>
    <dbReference type="NCBI Taxonomy" id="658062"/>
    <lineage>
        <taxon>Bacteria</taxon>
        <taxon>Pseudomonadati</taxon>
        <taxon>Acidobacteriota</taxon>
        <taxon>Terriglobia</taxon>
        <taxon>Terriglobales</taxon>
        <taxon>Candidatus Korobacteraceae</taxon>
        <taxon>Candidatus Korobacter</taxon>
    </lineage>
</organism>
<dbReference type="EMBL" id="JACPNR010000011">
    <property type="protein sequence ID" value="MBI2679044.1"/>
    <property type="molecule type" value="Genomic_DNA"/>
</dbReference>
<evidence type="ECO:0000259" key="2">
    <source>
        <dbReference type="Pfam" id="PF20208"/>
    </source>
</evidence>
<name>A0A932AB78_9BACT</name>
<comment type="caution">
    <text evidence="3">The sequence shown here is derived from an EMBL/GenBank/DDBJ whole genome shotgun (WGS) entry which is preliminary data.</text>
</comment>
<feature type="chain" id="PRO_5036886023" description="ARG and Rhodanese-Phosphatase-superfamily-associated domain-containing protein" evidence="1">
    <location>
        <begin position="25"/>
        <end position="391"/>
    </location>
</feature>
<evidence type="ECO:0000313" key="3">
    <source>
        <dbReference type="EMBL" id="MBI2679044.1"/>
    </source>
</evidence>
<evidence type="ECO:0000313" key="4">
    <source>
        <dbReference type="Proteomes" id="UP000779809"/>
    </source>
</evidence>
<dbReference type="Pfam" id="PF20208">
    <property type="entry name" value="ARPP-1"/>
    <property type="match status" value="1"/>
</dbReference>
<dbReference type="Proteomes" id="UP000779809">
    <property type="component" value="Unassembled WGS sequence"/>
</dbReference>
<dbReference type="AlphaFoldDB" id="A0A932AB78"/>
<feature type="domain" description="ARG and Rhodanese-Phosphatase-superfamily-associated" evidence="2">
    <location>
        <begin position="41"/>
        <end position="367"/>
    </location>
</feature>
<protein>
    <recommendedName>
        <fullName evidence="2">ARG and Rhodanese-Phosphatase-superfamily-associated domain-containing protein</fullName>
    </recommendedName>
</protein>
<gene>
    <name evidence="3" type="ORF">HYX28_09705</name>
</gene>
<evidence type="ECO:0000256" key="1">
    <source>
        <dbReference type="SAM" id="SignalP"/>
    </source>
</evidence>
<keyword evidence="1" id="KW-0732">Signal</keyword>
<sequence length="391" mass="42278">MRSLKTLSVLAAFVAAVLFFARLAAPAAAQAGEAPATAGSYRVLTPITHGALTIYPVVAATTHDTHDFLTLDEGLRSGEVIVTEAGQVQPLMRRRGVQRPYQGGGAQVNQLVLVNNSKRPLLLLAGEIVTGGKQDRVIGKDRIIPAESDPIDLGVFCVEPGRWVAQSDKFGGLNTQMAQPSVRAKAMAEKDQEKVWAEVRKSQESADRAMAAPSATTVEVMGSGAAIETQRQEVRGTSSYARVMNNKAVRAEVDSVAAPMQKSYESVIGRLRDQKAVGVVVAINGEVEWVDIFASTDLLQKYWPKLVRSYAAETIGVRAAKNAPLSTKEAQAFLDDWGGKRQTVETEPGLFRHVEVAGRGFRAFQLTSLLPKTGFDLHLSKMAEEHMIGDR</sequence>
<proteinExistence type="predicted"/>
<accession>A0A932AB78</accession>
<feature type="signal peptide" evidence="1">
    <location>
        <begin position="1"/>
        <end position="24"/>
    </location>
</feature>
<dbReference type="InterPro" id="IPR046699">
    <property type="entry name" value="ARPP-1"/>
</dbReference>
<reference evidence="3" key="1">
    <citation type="submission" date="2020-07" db="EMBL/GenBank/DDBJ databases">
        <title>Huge and variable diversity of episymbiotic CPR bacteria and DPANN archaea in groundwater ecosystems.</title>
        <authorList>
            <person name="He C.Y."/>
            <person name="Keren R."/>
            <person name="Whittaker M."/>
            <person name="Farag I.F."/>
            <person name="Doudna J."/>
            <person name="Cate J.H.D."/>
            <person name="Banfield J.F."/>
        </authorList>
    </citation>
    <scope>NUCLEOTIDE SEQUENCE</scope>
    <source>
        <strain evidence="3">NC_groundwater_580_Pr5_B-0.1um_64_19</strain>
    </source>
</reference>